<reference evidence="1" key="1">
    <citation type="submission" date="2018-05" db="EMBL/GenBank/DDBJ databases">
        <authorList>
            <person name="Lanie J.A."/>
            <person name="Ng W.-L."/>
            <person name="Kazmierczak K.M."/>
            <person name="Andrzejewski T.M."/>
            <person name="Davidsen T.M."/>
            <person name="Wayne K.J."/>
            <person name="Tettelin H."/>
            <person name="Glass J.I."/>
            <person name="Rusch D."/>
            <person name="Podicherti R."/>
            <person name="Tsui H.-C.T."/>
            <person name="Winkler M.E."/>
        </authorList>
    </citation>
    <scope>NUCLEOTIDE SEQUENCE</scope>
</reference>
<accession>A0A383DPJ6</accession>
<sequence length="68" mass="8029">VGFSYRIRRKSRDLSLCIPKLCDHRRTIRAWLSWAWYIVESTTVAYLLDLTRGDNQAFGGRSNQHYLP</sequence>
<evidence type="ECO:0000313" key="1">
    <source>
        <dbReference type="EMBL" id="SVE46165.1"/>
    </source>
</evidence>
<organism evidence="1">
    <name type="scientific">marine metagenome</name>
    <dbReference type="NCBI Taxonomy" id="408172"/>
    <lineage>
        <taxon>unclassified sequences</taxon>
        <taxon>metagenomes</taxon>
        <taxon>ecological metagenomes</taxon>
    </lineage>
</organism>
<protein>
    <submittedName>
        <fullName evidence="1">Uncharacterized protein</fullName>
    </submittedName>
</protein>
<gene>
    <name evidence="1" type="ORF">METZ01_LOCUS499019</name>
</gene>
<feature type="non-terminal residue" evidence="1">
    <location>
        <position position="68"/>
    </location>
</feature>
<name>A0A383DPJ6_9ZZZZ</name>
<feature type="non-terminal residue" evidence="1">
    <location>
        <position position="1"/>
    </location>
</feature>
<proteinExistence type="predicted"/>
<dbReference type="EMBL" id="UINC01218927">
    <property type="protein sequence ID" value="SVE46165.1"/>
    <property type="molecule type" value="Genomic_DNA"/>
</dbReference>
<dbReference type="AlphaFoldDB" id="A0A383DPJ6"/>